<gene>
    <name evidence="2" type="ORF">METZ01_LOCUS110456</name>
</gene>
<dbReference type="AlphaFoldDB" id="A0A381WZ43"/>
<reference evidence="2" key="1">
    <citation type="submission" date="2018-05" db="EMBL/GenBank/DDBJ databases">
        <authorList>
            <person name="Lanie J.A."/>
            <person name="Ng W.-L."/>
            <person name="Kazmierczak K.M."/>
            <person name="Andrzejewski T.M."/>
            <person name="Davidsen T.M."/>
            <person name="Wayne K.J."/>
            <person name="Tettelin H."/>
            <person name="Glass J.I."/>
            <person name="Rusch D."/>
            <person name="Podicherti R."/>
            <person name="Tsui H.-C.T."/>
            <person name="Winkler M.E."/>
        </authorList>
    </citation>
    <scope>NUCLEOTIDE SEQUENCE</scope>
</reference>
<accession>A0A381WZ43</accession>
<sequence length="61" mass="6687">MATGSQKVKTPTGWNATQGAWVKTAATTWKDVDQIYIKTPTGWNNASGQESVQQPYPYIAN</sequence>
<dbReference type="EMBL" id="UINC01013308">
    <property type="protein sequence ID" value="SVA57602.1"/>
    <property type="molecule type" value="Genomic_DNA"/>
</dbReference>
<proteinExistence type="predicted"/>
<organism evidence="2">
    <name type="scientific">marine metagenome</name>
    <dbReference type="NCBI Taxonomy" id="408172"/>
    <lineage>
        <taxon>unclassified sequences</taxon>
        <taxon>metagenomes</taxon>
        <taxon>ecological metagenomes</taxon>
    </lineage>
</organism>
<evidence type="ECO:0000256" key="1">
    <source>
        <dbReference type="SAM" id="MobiDB-lite"/>
    </source>
</evidence>
<feature type="region of interest" description="Disordered" evidence="1">
    <location>
        <begin position="41"/>
        <end position="61"/>
    </location>
</feature>
<evidence type="ECO:0000313" key="2">
    <source>
        <dbReference type="EMBL" id="SVA57602.1"/>
    </source>
</evidence>
<protein>
    <submittedName>
        <fullName evidence="2">Uncharacterized protein</fullName>
    </submittedName>
</protein>
<name>A0A381WZ43_9ZZZZ</name>
<feature type="compositionally biased region" description="Polar residues" evidence="1">
    <location>
        <begin position="41"/>
        <end position="54"/>
    </location>
</feature>
<feature type="non-terminal residue" evidence="2">
    <location>
        <position position="61"/>
    </location>
</feature>